<dbReference type="eggNOG" id="ENOG502T59H">
    <property type="taxonomic scope" value="Eukaryota"/>
</dbReference>
<keyword evidence="3" id="KW-1185">Reference proteome</keyword>
<evidence type="ECO:0000313" key="3">
    <source>
        <dbReference type="Proteomes" id="UP000007322"/>
    </source>
</evidence>
<dbReference type="KEGG" id="mtm:MYCTH_2067387"/>
<feature type="compositionally biased region" description="Polar residues" evidence="1">
    <location>
        <begin position="1"/>
        <end position="27"/>
    </location>
</feature>
<sequence length="49" mass="5304">KAPKTYNTGDSPVVTDLSTSPAVSSLSKGERTGSRILYCLWSYVLARAR</sequence>
<evidence type="ECO:0000313" key="2">
    <source>
        <dbReference type="EMBL" id="AEO60312.1"/>
    </source>
</evidence>
<protein>
    <submittedName>
        <fullName evidence="2">Uncharacterized protein</fullName>
    </submittedName>
</protein>
<proteinExistence type="predicted"/>
<accession>G2QID8</accession>
<dbReference type="EMBL" id="CP003006">
    <property type="protein sequence ID" value="AEO60312.1"/>
    <property type="molecule type" value="Genomic_DNA"/>
</dbReference>
<dbReference type="VEuPathDB" id="FungiDB:MYCTH_2067387"/>
<dbReference type="InParanoid" id="G2QID8"/>
<dbReference type="GeneID" id="11511317"/>
<organism evidence="2 3">
    <name type="scientific">Thermothelomyces thermophilus (strain ATCC 42464 / BCRC 31852 / DSM 1799)</name>
    <name type="common">Sporotrichum thermophile</name>
    <dbReference type="NCBI Taxonomy" id="573729"/>
    <lineage>
        <taxon>Eukaryota</taxon>
        <taxon>Fungi</taxon>
        <taxon>Dikarya</taxon>
        <taxon>Ascomycota</taxon>
        <taxon>Pezizomycotina</taxon>
        <taxon>Sordariomycetes</taxon>
        <taxon>Sordariomycetidae</taxon>
        <taxon>Sordariales</taxon>
        <taxon>Chaetomiaceae</taxon>
        <taxon>Thermothelomyces</taxon>
    </lineage>
</organism>
<evidence type="ECO:0000256" key="1">
    <source>
        <dbReference type="SAM" id="MobiDB-lite"/>
    </source>
</evidence>
<gene>
    <name evidence="2" type="ORF">MYCTH_2067387</name>
</gene>
<dbReference type="RefSeq" id="XP_003665557.1">
    <property type="nucleotide sequence ID" value="XM_003665509.1"/>
</dbReference>
<dbReference type="OrthoDB" id="4776075at2759"/>
<feature type="region of interest" description="Disordered" evidence="1">
    <location>
        <begin position="1"/>
        <end position="29"/>
    </location>
</feature>
<name>G2QID8_THET4</name>
<dbReference type="Proteomes" id="UP000007322">
    <property type="component" value="Chromosome 5"/>
</dbReference>
<feature type="non-terminal residue" evidence="2">
    <location>
        <position position="1"/>
    </location>
</feature>
<dbReference type="HOGENOM" id="CLU_188785_1_2_1"/>
<dbReference type="AlphaFoldDB" id="G2QID8"/>
<reference evidence="2 3" key="1">
    <citation type="journal article" date="2011" name="Nat. Biotechnol.">
        <title>Comparative genomic analysis of the thermophilic biomass-degrading fungi Myceliophthora thermophila and Thielavia terrestris.</title>
        <authorList>
            <person name="Berka R.M."/>
            <person name="Grigoriev I.V."/>
            <person name="Otillar R."/>
            <person name="Salamov A."/>
            <person name="Grimwood J."/>
            <person name="Reid I."/>
            <person name="Ishmael N."/>
            <person name="John T."/>
            <person name="Darmond C."/>
            <person name="Moisan M.-C."/>
            <person name="Henrissat B."/>
            <person name="Coutinho P.M."/>
            <person name="Lombard V."/>
            <person name="Natvig D.O."/>
            <person name="Lindquist E."/>
            <person name="Schmutz J."/>
            <person name="Lucas S."/>
            <person name="Harris P."/>
            <person name="Powlowski J."/>
            <person name="Bellemare A."/>
            <person name="Taylor D."/>
            <person name="Butler G."/>
            <person name="de Vries R.P."/>
            <person name="Allijn I.E."/>
            <person name="van den Brink J."/>
            <person name="Ushinsky S."/>
            <person name="Storms R."/>
            <person name="Powell A.J."/>
            <person name="Paulsen I.T."/>
            <person name="Elbourne L.D.H."/>
            <person name="Baker S.E."/>
            <person name="Magnuson J."/>
            <person name="LaBoissiere S."/>
            <person name="Clutterbuck A.J."/>
            <person name="Martinez D."/>
            <person name="Wogulis M."/>
            <person name="de Leon A.L."/>
            <person name="Rey M.W."/>
            <person name="Tsang A."/>
        </authorList>
    </citation>
    <scope>NUCLEOTIDE SEQUENCE [LARGE SCALE GENOMIC DNA]</scope>
    <source>
        <strain evidence="3">ATCC 42464 / BCRC 31852 / DSM 1799</strain>
    </source>
</reference>